<name>A0A5K7SFH0_9BACT</name>
<dbReference type="AlphaFoldDB" id="A0A5K7SFH0"/>
<keyword evidence="1" id="KW-1133">Transmembrane helix</keyword>
<keyword evidence="3" id="KW-1185">Reference proteome</keyword>
<gene>
    <name evidence="2" type="ORF">AQPE_4165</name>
</gene>
<proteinExistence type="predicted"/>
<sequence length="40" mass="4591">MTSIFLNNVICLKYFHGNLVVVYFVSLLFAQKVTKGQKLI</sequence>
<evidence type="ECO:0000313" key="2">
    <source>
        <dbReference type="EMBL" id="BBE19974.1"/>
    </source>
</evidence>
<keyword evidence="1" id="KW-0472">Membrane</keyword>
<protein>
    <submittedName>
        <fullName evidence="2">Uncharacterized protein</fullName>
    </submittedName>
</protein>
<reference evidence="2" key="1">
    <citation type="journal article" date="2020" name="Int. J. Syst. Evol. Microbiol.">
        <title>Aquipluma nitroreducens gen. nov. sp. nov., a novel facultatively anaerobic bacterium isolated from a freshwater lake.</title>
        <authorList>
            <person name="Watanabe M."/>
            <person name="Kojima H."/>
            <person name="Fukui M."/>
        </authorList>
    </citation>
    <scope>NUCLEOTIDE SEQUENCE</scope>
    <source>
        <strain evidence="2">MeG22</strain>
    </source>
</reference>
<feature type="transmembrane region" description="Helical" evidence="1">
    <location>
        <begin position="12"/>
        <end position="30"/>
    </location>
</feature>
<evidence type="ECO:0000313" key="3">
    <source>
        <dbReference type="Proteomes" id="UP001193389"/>
    </source>
</evidence>
<accession>A0A5K7SFH0</accession>
<organism evidence="2 3">
    <name type="scientific">Aquipluma nitroreducens</name>
    <dbReference type="NCBI Taxonomy" id="2010828"/>
    <lineage>
        <taxon>Bacteria</taxon>
        <taxon>Pseudomonadati</taxon>
        <taxon>Bacteroidota</taxon>
        <taxon>Bacteroidia</taxon>
        <taxon>Marinilabiliales</taxon>
        <taxon>Prolixibacteraceae</taxon>
        <taxon>Aquipluma</taxon>
    </lineage>
</organism>
<evidence type="ECO:0000256" key="1">
    <source>
        <dbReference type="SAM" id="Phobius"/>
    </source>
</evidence>
<dbReference type="EMBL" id="AP018694">
    <property type="protein sequence ID" value="BBE19974.1"/>
    <property type="molecule type" value="Genomic_DNA"/>
</dbReference>
<keyword evidence="1" id="KW-0812">Transmembrane</keyword>
<dbReference type="KEGG" id="anf:AQPE_4165"/>
<dbReference type="Proteomes" id="UP001193389">
    <property type="component" value="Chromosome"/>
</dbReference>